<protein>
    <recommendedName>
        <fullName evidence="1">Endonuclease GajA/Old nuclease/RecF-like AAA domain-containing protein</fullName>
    </recommendedName>
</protein>
<feature type="domain" description="Endonuclease GajA/Old nuclease/RecF-like AAA" evidence="1">
    <location>
        <begin position="1"/>
        <end position="377"/>
    </location>
</feature>
<accession>A9VQW9</accession>
<evidence type="ECO:0000313" key="3">
    <source>
        <dbReference type="Proteomes" id="UP000002154"/>
    </source>
</evidence>
<dbReference type="PANTHER" id="PTHR43581">
    <property type="entry name" value="ATP/GTP PHOSPHATASE"/>
    <property type="match status" value="1"/>
</dbReference>
<dbReference type="PANTHER" id="PTHR43581:SF4">
    <property type="entry name" value="ATP_GTP PHOSPHATASE"/>
    <property type="match status" value="1"/>
</dbReference>
<gene>
    <name evidence="2" type="ordered locus">BcerKBAB4_3445</name>
</gene>
<dbReference type="Proteomes" id="UP000002154">
    <property type="component" value="Chromosome"/>
</dbReference>
<dbReference type="InterPro" id="IPR027417">
    <property type="entry name" value="P-loop_NTPase"/>
</dbReference>
<dbReference type="AlphaFoldDB" id="A9VQW9"/>
<dbReference type="RefSeq" id="WP_012261492.1">
    <property type="nucleotide sequence ID" value="NC_010184.1"/>
</dbReference>
<dbReference type="Gene3D" id="3.40.50.300">
    <property type="entry name" value="P-loop containing nucleotide triphosphate hydrolases"/>
    <property type="match status" value="1"/>
</dbReference>
<sequence>MKLTTIKLENFRSYHGEVVIDISNFTTLIGRNDAGKSTILEALEIFFNAEIVKPDPNDVCKFSGGTSFSITCCFSDLPSSIIIDDSVPTSFNREYLLNNNGELEIKKVYNCSAVRIIPKVFLNTVVPDIQEMHELVTFNNLSLKAIARKQDINERLYTKTSNVSLRDAIRMHLRDKYPDVGDREYLLEISGTNKNLKEIHTKIGRLLPHYALFQADRPSRDEDSEVQNPLKLAIKSAIDQVAPELERIREKVQDEVLDVANHTLRKLEEMDPKLAQQLIPQPKKEPEWHKIFNFTLDGDNEIPINKRGSGVRRLILLNFFRAQAERDSQEKDIILAVEEPETAQHPNNQRKLVETLMSLSGEQNYQVLITTHVPAIAEMLPVDSLRYITEENKESKRITNSNDEVYLQIAEQLGILPDKRASVFLCVEGKNDVSFLKHISRVLYSEGEIGFQLDENSEIVIFPVGGCSSLKQFVFEHYLKEFNLPYIYIMDKDDKEADHKDFRQIREKLSGLNNNSELFVTERREMENYLCPELIKRFVFDRYRFAEEVSFELNIRQETNVPKIIQEFLKDNEHLLGSANAPREETIKGWLNGTIATRMTVDKLKDLNVYEEIKRWFDKMEELSRIRV</sequence>
<name>A9VQW9_BACMK</name>
<dbReference type="InterPro" id="IPR051396">
    <property type="entry name" value="Bact_Antivir_Def_Nuclease"/>
</dbReference>
<dbReference type="Pfam" id="PF13175">
    <property type="entry name" value="AAA_15"/>
    <property type="match status" value="1"/>
</dbReference>
<dbReference type="InterPro" id="IPR041685">
    <property type="entry name" value="AAA_GajA/Old/RecF-like"/>
</dbReference>
<dbReference type="SUPFAM" id="SSF52540">
    <property type="entry name" value="P-loop containing nucleoside triphosphate hydrolases"/>
    <property type="match status" value="1"/>
</dbReference>
<proteinExistence type="predicted"/>
<dbReference type="eggNOG" id="COG3950">
    <property type="taxonomic scope" value="Bacteria"/>
</dbReference>
<dbReference type="KEGG" id="bwe:BcerKBAB4_3445"/>
<evidence type="ECO:0000259" key="1">
    <source>
        <dbReference type="Pfam" id="PF13175"/>
    </source>
</evidence>
<evidence type="ECO:0000313" key="2">
    <source>
        <dbReference type="EMBL" id="ABY44618.1"/>
    </source>
</evidence>
<dbReference type="HOGENOM" id="CLU_029682_2_0_9"/>
<dbReference type="EMBL" id="CP000903">
    <property type="protein sequence ID" value="ABY44618.1"/>
    <property type="molecule type" value="Genomic_DNA"/>
</dbReference>
<reference evidence="2 3" key="1">
    <citation type="journal article" date="2008" name="Chem. Biol. Interact.">
        <title>Extending the Bacillus cereus group genomics to putative food-borne pathogens of different toxicity.</title>
        <authorList>
            <person name="Lapidus A."/>
            <person name="Goltsman E."/>
            <person name="Auger S."/>
            <person name="Galleron N."/>
            <person name="Segurens B."/>
            <person name="Dossat C."/>
            <person name="Land M.L."/>
            <person name="Broussolle V."/>
            <person name="Brillard J."/>
            <person name="Guinebretiere M.H."/>
            <person name="Sanchis V."/>
            <person name="Nguen-The C."/>
            <person name="Lereclus D."/>
            <person name="Richardson P."/>
            <person name="Wincker P."/>
            <person name="Weissenbach J."/>
            <person name="Ehrlich S.D."/>
            <person name="Sorokin A."/>
        </authorList>
    </citation>
    <scope>NUCLEOTIDE SEQUENCE [LARGE SCALE GENOMIC DNA]</scope>
    <source>
        <strain evidence="2 3">KBAB4</strain>
    </source>
</reference>
<organism evidence="2 3">
    <name type="scientific">Bacillus mycoides (strain KBAB4)</name>
    <name type="common">Bacillus weihenstephanensis</name>
    <dbReference type="NCBI Taxonomy" id="315730"/>
    <lineage>
        <taxon>Bacteria</taxon>
        <taxon>Bacillati</taxon>
        <taxon>Bacillota</taxon>
        <taxon>Bacilli</taxon>
        <taxon>Bacillales</taxon>
        <taxon>Bacillaceae</taxon>
        <taxon>Bacillus</taxon>
        <taxon>Bacillus cereus group</taxon>
    </lineage>
</organism>